<feature type="transmembrane region" description="Helical" evidence="8">
    <location>
        <begin position="653"/>
        <end position="674"/>
    </location>
</feature>
<evidence type="ECO:0000256" key="5">
    <source>
        <dbReference type="ARBA" id="ARBA00022840"/>
    </source>
</evidence>
<dbReference type="Gene3D" id="3.40.50.300">
    <property type="entry name" value="P-loop containing nucleotide triphosphate hydrolases"/>
    <property type="match status" value="2"/>
</dbReference>
<keyword evidence="3 8" id="KW-0812">Transmembrane</keyword>
<dbReference type="CDD" id="cd18604">
    <property type="entry name" value="ABC_6TM_VMR1_D2_like"/>
    <property type="match status" value="1"/>
</dbReference>
<keyword evidence="12" id="KW-1185">Reference proteome</keyword>
<keyword evidence="6 8" id="KW-1133">Transmembrane helix</keyword>
<dbReference type="InterPro" id="IPR017871">
    <property type="entry name" value="ABC_transporter-like_CS"/>
</dbReference>
<feature type="transmembrane region" description="Helical" evidence="8">
    <location>
        <begin position="490"/>
        <end position="515"/>
    </location>
</feature>
<dbReference type="InterPro" id="IPR003593">
    <property type="entry name" value="AAA+_ATPase"/>
</dbReference>
<keyword evidence="5" id="KW-0067">ATP-binding</keyword>
<dbReference type="InterPro" id="IPR011527">
    <property type="entry name" value="ABC1_TM_dom"/>
</dbReference>
<dbReference type="CDD" id="cd03250">
    <property type="entry name" value="ABCC_MRP_domain1"/>
    <property type="match status" value="1"/>
</dbReference>
<name>A0AAV5A039_9AGAM</name>
<protein>
    <recommendedName>
        <fullName evidence="13">P-loop containing nucleoside triphosphate hydrolase protein</fullName>
    </recommendedName>
</protein>
<comment type="subcellular location">
    <subcellularLocation>
        <location evidence="1">Membrane</location>
    </subcellularLocation>
</comment>
<dbReference type="InterPro" id="IPR027417">
    <property type="entry name" value="P-loop_NTPase"/>
</dbReference>
<evidence type="ECO:0000313" key="12">
    <source>
        <dbReference type="Proteomes" id="UP001050691"/>
    </source>
</evidence>
<dbReference type="AlphaFoldDB" id="A0AAV5A039"/>
<dbReference type="GO" id="GO:0005524">
    <property type="term" value="F:ATP binding"/>
    <property type="evidence" value="ECO:0007669"/>
    <property type="project" value="UniProtKB-KW"/>
</dbReference>
<reference evidence="11" key="1">
    <citation type="submission" date="2021-10" db="EMBL/GenBank/DDBJ databases">
        <title>De novo Genome Assembly of Clathrus columnatus (Basidiomycota, Fungi) Using Illumina and Nanopore Sequence Data.</title>
        <authorList>
            <person name="Ogiso-Tanaka E."/>
            <person name="Itagaki H."/>
            <person name="Hosoya T."/>
            <person name="Hosaka K."/>
        </authorList>
    </citation>
    <scope>NUCLEOTIDE SEQUENCE</scope>
    <source>
        <strain evidence="11">MO-923</strain>
    </source>
</reference>
<evidence type="ECO:0000256" key="1">
    <source>
        <dbReference type="ARBA" id="ARBA00004370"/>
    </source>
</evidence>
<keyword evidence="2" id="KW-0813">Transport</keyword>
<dbReference type="PANTHER" id="PTHR24223">
    <property type="entry name" value="ATP-BINDING CASSETTE SUB-FAMILY C"/>
    <property type="match status" value="1"/>
</dbReference>
<evidence type="ECO:0008006" key="13">
    <source>
        <dbReference type="Google" id="ProtNLM"/>
    </source>
</evidence>
<dbReference type="PROSITE" id="PS00211">
    <property type="entry name" value="ABC_TRANSPORTER_1"/>
    <property type="match status" value="1"/>
</dbReference>
<feature type="transmembrane region" description="Helical" evidence="8">
    <location>
        <begin position="578"/>
        <end position="606"/>
    </location>
</feature>
<dbReference type="InterPro" id="IPR036640">
    <property type="entry name" value="ABC1_TM_sf"/>
</dbReference>
<dbReference type="PROSITE" id="PS50893">
    <property type="entry name" value="ABC_TRANSPORTER_2"/>
    <property type="match status" value="2"/>
</dbReference>
<dbReference type="Proteomes" id="UP001050691">
    <property type="component" value="Unassembled WGS sequence"/>
</dbReference>
<dbReference type="InterPro" id="IPR003439">
    <property type="entry name" value="ABC_transporter-like_ATP-bd"/>
</dbReference>
<dbReference type="PROSITE" id="PS50929">
    <property type="entry name" value="ABC_TM1F"/>
    <property type="match status" value="1"/>
</dbReference>
<dbReference type="GO" id="GO:0140359">
    <property type="term" value="F:ABC-type transporter activity"/>
    <property type="evidence" value="ECO:0007669"/>
    <property type="project" value="InterPro"/>
</dbReference>
<proteinExistence type="predicted"/>
<dbReference type="GO" id="GO:0016020">
    <property type="term" value="C:membrane"/>
    <property type="evidence" value="ECO:0007669"/>
    <property type="project" value="UniProtKB-SubCell"/>
</dbReference>
<dbReference type="Pfam" id="PF00664">
    <property type="entry name" value="ABC_membrane"/>
    <property type="match status" value="1"/>
</dbReference>
<dbReference type="Pfam" id="PF00005">
    <property type="entry name" value="ABC_tran"/>
    <property type="match status" value="2"/>
</dbReference>
<comment type="caution">
    <text evidence="11">The sequence shown here is derived from an EMBL/GenBank/DDBJ whole genome shotgun (WGS) entry which is preliminary data.</text>
</comment>
<sequence length="1038" mass="114892">MLADSVTRIQEGLLSAKDKRMKMIDEMFGSIKFIKFFAWEEQWVAKILEAIRLFDILRQSLSVLPYALMTYSQTKVSLNRVSDFLNVEEVPEDAYTPTRQVSKDPQELLIENATFRWPNTDRATGLAESSPESLSGGTTVVGDAQSEIAASTTTSTAIGAERVFELRDISVKPALGKLTVVTGPTASGKTALLMAFLGELNRISGTAVLPKNPTIVDEYDLRNSISYAAQTPWLQQMSIKDNIVFEYPFDKERYDAVVDACALKPDFRVLEDGDMTEIGVKGVSLSGGQKARVALARAVYAPTQYVILDDIFSAVDSHTARFLFDRLIQGPLLAYRAVILVTHHVELVLPGTYYLIQMSEGRIERQGTVSELEKQGLLDFLANDPSVHSKSKDDTGDVVTSFPNHVSDPIKTARKLVEEEERSEGMVKWIVYKVYMKASSGPEFGWAYGQSNLRDIAYGPLTSLPYNLIARNNTLYNTNVKLPDANDNPLFYVTIYCGLGILSSLLVTVGEWVWLTAGMRSGLVLFCQLLSKLSTATFRFFDTTPTGRILNRFGKDFETIDSNLSFSLYFVSSSVASFMGAVITVIFVVPFFTPVAFIIAFMYFQLSVRYLKTGRDLRRMESTTRSPILAGFSDLVSGIITGLLLRFDVLGAVSVFATTIIAISGYISAGYAALSIVSAMTFSINIFWTCRSFTDLELNLNSVERVVEFLDVPQEPPVIVETNRVPAYWPSSSESVSMLVVQDLEVKYTPELPSVLSDISFSLKARERVGLLGRTGCGKSTLAMSLLRFVEPTNGRILIDNIDITSIGTRDLRSRITFIPQDATLFAGTVRENLDPFNEHTDTECLDALSRVHLITSSSQLPSHAPSIRSDIEGSTTLTQSESDTKVIIKLDSLVAAGGQNFSNGQRQLLAMARALLRQSNVIILDEATSSIDKAADTKIQAVIREEFNQSLLLTIAHRLGTIIDYDRLIVLDKGRIAEFDTPWNLIHKEGGSKSLRSIVYWRTYKSQVFREMCLQSGTYTELEGAAKARATETAVAV</sequence>
<organism evidence="11 12">
    <name type="scientific">Clathrus columnatus</name>
    <dbReference type="NCBI Taxonomy" id="1419009"/>
    <lineage>
        <taxon>Eukaryota</taxon>
        <taxon>Fungi</taxon>
        <taxon>Dikarya</taxon>
        <taxon>Basidiomycota</taxon>
        <taxon>Agaricomycotina</taxon>
        <taxon>Agaricomycetes</taxon>
        <taxon>Phallomycetidae</taxon>
        <taxon>Phallales</taxon>
        <taxon>Clathraceae</taxon>
        <taxon>Clathrus</taxon>
    </lineage>
</organism>
<evidence type="ECO:0000313" key="11">
    <source>
        <dbReference type="EMBL" id="GJJ07979.1"/>
    </source>
</evidence>
<dbReference type="InterPro" id="IPR050173">
    <property type="entry name" value="ABC_transporter_C-like"/>
</dbReference>
<feature type="domain" description="ABC transmembrane type-1" evidence="10">
    <location>
        <begin position="492"/>
        <end position="641"/>
    </location>
</feature>
<evidence type="ECO:0000256" key="7">
    <source>
        <dbReference type="ARBA" id="ARBA00023136"/>
    </source>
</evidence>
<evidence type="ECO:0000256" key="2">
    <source>
        <dbReference type="ARBA" id="ARBA00022448"/>
    </source>
</evidence>
<dbReference type="FunFam" id="3.40.50.300:FF:001354">
    <property type="entry name" value="ATP-binding cassette (ABC) transporter, putative"/>
    <property type="match status" value="1"/>
</dbReference>
<dbReference type="SMART" id="SM00382">
    <property type="entry name" value="AAA"/>
    <property type="match status" value="2"/>
</dbReference>
<evidence type="ECO:0000259" key="10">
    <source>
        <dbReference type="PROSITE" id="PS50929"/>
    </source>
</evidence>
<keyword evidence="4" id="KW-0547">Nucleotide-binding</keyword>
<feature type="transmembrane region" description="Helical" evidence="8">
    <location>
        <begin position="627"/>
        <end position="647"/>
    </location>
</feature>
<dbReference type="PANTHER" id="PTHR24223:SF415">
    <property type="entry name" value="FI20190P1"/>
    <property type="match status" value="1"/>
</dbReference>
<accession>A0AAV5A039</accession>
<dbReference type="EMBL" id="BPWL01000002">
    <property type="protein sequence ID" value="GJJ07979.1"/>
    <property type="molecule type" value="Genomic_DNA"/>
</dbReference>
<keyword evidence="7 8" id="KW-0472">Membrane</keyword>
<feature type="domain" description="ABC transporter" evidence="9">
    <location>
        <begin position="741"/>
        <end position="999"/>
    </location>
</feature>
<feature type="domain" description="ABC transporter" evidence="9">
    <location>
        <begin position="148"/>
        <end position="385"/>
    </location>
</feature>
<evidence type="ECO:0000259" key="9">
    <source>
        <dbReference type="PROSITE" id="PS50893"/>
    </source>
</evidence>
<dbReference type="GO" id="GO:0016887">
    <property type="term" value="F:ATP hydrolysis activity"/>
    <property type="evidence" value="ECO:0007669"/>
    <property type="project" value="InterPro"/>
</dbReference>
<dbReference type="SUPFAM" id="SSF90123">
    <property type="entry name" value="ABC transporter transmembrane region"/>
    <property type="match status" value="1"/>
</dbReference>
<evidence type="ECO:0000256" key="4">
    <source>
        <dbReference type="ARBA" id="ARBA00022741"/>
    </source>
</evidence>
<gene>
    <name evidence="11" type="ORF">Clacol_002186</name>
</gene>
<dbReference type="Gene3D" id="1.20.1560.10">
    <property type="entry name" value="ABC transporter type 1, transmembrane domain"/>
    <property type="match status" value="3"/>
</dbReference>
<evidence type="ECO:0000256" key="8">
    <source>
        <dbReference type="SAM" id="Phobius"/>
    </source>
</evidence>
<evidence type="ECO:0000256" key="6">
    <source>
        <dbReference type="ARBA" id="ARBA00022989"/>
    </source>
</evidence>
<dbReference type="SUPFAM" id="SSF52540">
    <property type="entry name" value="P-loop containing nucleoside triphosphate hydrolases"/>
    <property type="match status" value="2"/>
</dbReference>
<evidence type="ECO:0000256" key="3">
    <source>
        <dbReference type="ARBA" id="ARBA00022692"/>
    </source>
</evidence>
<dbReference type="CDD" id="cd03244">
    <property type="entry name" value="ABCC_MRP_domain2"/>
    <property type="match status" value="1"/>
</dbReference>